<dbReference type="EMBL" id="CAJNOQ010016121">
    <property type="protein sequence ID" value="CAF1374938.1"/>
    <property type="molecule type" value="Genomic_DNA"/>
</dbReference>
<feature type="non-terminal residue" evidence="2">
    <location>
        <position position="163"/>
    </location>
</feature>
<dbReference type="Proteomes" id="UP000681722">
    <property type="component" value="Unassembled WGS sequence"/>
</dbReference>
<keyword evidence="1" id="KW-0732">Signal</keyword>
<sequence>MELNLLFRLIALSICCISAPSLDYTFKILIRVNESTYFINDIDGLSTNNSFIYLLEVYDEPYQLVKLNTNTMKSISNCVLPLHYNDTHFTEMFFILPFNDELLFIGYTIDLGTSNSAYILWGIDLTSMILTRFKQTFSYKQWSNYAFFQAIPTQNKIIINLSQ</sequence>
<name>A0A815J988_9BILA</name>
<organism evidence="2 4">
    <name type="scientific">Didymodactylos carnosus</name>
    <dbReference type="NCBI Taxonomy" id="1234261"/>
    <lineage>
        <taxon>Eukaryota</taxon>
        <taxon>Metazoa</taxon>
        <taxon>Spiralia</taxon>
        <taxon>Gnathifera</taxon>
        <taxon>Rotifera</taxon>
        <taxon>Eurotatoria</taxon>
        <taxon>Bdelloidea</taxon>
        <taxon>Philodinida</taxon>
        <taxon>Philodinidae</taxon>
        <taxon>Didymodactylos</taxon>
    </lineage>
</organism>
<evidence type="ECO:0000313" key="3">
    <source>
        <dbReference type="EMBL" id="CAF4264572.1"/>
    </source>
</evidence>
<reference evidence="2" key="1">
    <citation type="submission" date="2021-02" db="EMBL/GenBank/DDBJ databases">
        <authorList>
            <person name="Nowell W R."/>
        </authorList>
    </citation>
    <scope>NUCLEOTIDE SEQUENCE</scope>
</reference>
<evidence type="ECO:0000313" key="2">
    <source>
        <dbReference type="EMBL" id="CAF1374938.1"/>
    </source>
</evidence>
<gene>
    <name evidence="2" type="ORF">GPM918_LOCUS32042</name>
    <name evidence="3" type="ORF">SRO942_LOCUS32699</name>
</gene>
<keyword evidence="4" id="KW-1185">Reference proteome</keyword>
<feature type="chain" id="PRO_5036411759" evidence="1">
    <location>
        <begin position="22"/>
        <end position="163"/>
    </location>
</feature>
<evidence type="ECO:0000256" key="1">
    <source>
        <dbReference type="SAM" id="SignalP"/>
    </source>
</evidence>
<evidence type="ECO:0000313" key="4">
    <source>
        <dbReference type="Proteomes" id="UP000663829"/>
    </source>
</evidence>
<comment type="caution">
    <text evidence="2">The sequence shown here is derived from an EMBL/GenBank/DDBJ whole genome shotgun (WGS) entry which is preliminary data.</text>
</comment>
<dbReference type="EMBL" id="CAJOBC010077881">
    <property type="protein sequence ID" value="CAF4264572.1"/>
    <property type="molecule type" value="Genomic_DNA"/>
</dbReference>
<proteinExistence type="predicted"/>
<dbReference type="Proteomes" id="UP000663829">
    <property type="component" value="Unassembled WGS sequence"/>
</dbReference>
<dbReference type="OrthoDB" id="10031178at2759"/>
<dbReference type="AlphaFoldDB" id="A0A815J988"/>
<accession>A0A815J988</accession>
<protein>
    <submittedName>
        <fullName evidence="2">Uncharacterized protein</fullName>
    </submittedName>
</protein>
<feature type="signal peptide" evidence="1">
    <location>
        <begin position="1"/>
        <end position="21"/>
    </location>
</feature>